<dbReference type="PANTHER" id="PTHR12774:SF2">
    <property type="entry name" value="PEROXISOMAL BIOGENESIS FACTOR 19"/>
    <property type="match status" value="1"/>
</dbReference>
<name>A0A7H9HVN0_9SACH</name>
<feature type="compositionally biased region" description="Acidic residues" evidence="1">
    <location>
        <begin position="1"/>
        <end position="16"/>
    </location>
</feature>
<dbReference type="GO" id="GO:0033328">
    <property type="term" value="F:peroxisome membrane targeting sequence binding"/>
    <property type="evidence" value="ECO:0007669"/>
    <property type="project" value="TreeGrafter"/>
</dbReference>
<organism evidence="2 3">
    <name type="scientific">Torulaspora globosa</name>
    <dbReference type="NCBI Taxonomy" id="48254"/>
    <lineage>
        <taxon>Eukaryota</taxon>
        <taxon>Fungi</taxon>
        <taxon>Dikarya</taxon>
        <taxon>Ascomycota</taxon>
        <taxon>Saccharomycotina</taxon>
        <taxon>Saccharomycetes</taxon>
        <taxon>Saccharomycetales</taxon>
        <taxon>Saccharomycetaceae</taxon>
        <taxon>Torulaspora</taxon>
    </lineage>
</organism>
<dbReference type="InterPro" id="IPR006708">
    <property type="entry name" value="Pex19"/>
</dbReference>
<keyword evidence="3" id="KW-1185">Reference proteome</keyword>
<dbReference type="GO" id="GO:0045046">
    <property type="term" value="P:protein import into peroxisome membrane"/>
    <property type="evidence" value="ECO:0007669"/>
    <property type="project" value="TreeGrafter"/>
</dbReference>
<feature type="region of interest" description="Disordered" evidence="1">
    <location>
        <begin position="1"/>
        <end position="51"/>
    </location>
</feature>
<reference evidence="2 3" key="1">
    <citation type="submission" date="2020-06" db="EMBL/GenBank/DDBJ databases">
        <title>The yeast mating-type switching endonuclease HO is a domesticated member of an unorthodox homing genetic element family.</title>
        <authorList>
            <person name="Coughlan A.Y."/>
            <person name="Lombardi L."/>
            <person name="Braun-Galleani S."/>
            <person name="Martos A.R."/>
            <person name="Galeote V."/>
            <person name="Bigey F."/>
            <person name="Dequin S."/>
            <person name="Byrne K.P."/>
            <person name="Wolfe K.H."/>
        </authorList>
    </citation>
    <scope>NUCLEOTIDE SEQUENCE [LARGE SCALE GENOMIC DNA]</scope>
    <source>
        <strain evidence="2 3">CBS2947</strain>
    </source>
</reference>
<accession>A0A7H9HVN0</accession>
<proteinExistence type="predicted"/>
<dbReference type="PANTHER" id="PTHR12774">
    <property type="entry name" value="PEROXISOMAL BIOGENESIS FACTOR 19"/>
    <property type="match status" value="1"/>
</dbReference>
<dbReference type="Pfam" id="PF04614">
    <property type="entry name" value="Pex19"/>
    <property type="match status" value="1"/>
</dbReference>
<dbReference type="OrthoDB" id="21292at2759"/>
<sequence length="300" mass="33656">MDAEEEYDELDDLLDEDPSKLETGATSEGSSEDAGKPVNGVEEVEDPEVKEMMDDLQQEFSNLMKDGGMDEQAKAEQAENFQRILGMLGDASKTSVKSDSGSREPQGFKNVVSKTLDRLKENGSKVDSNLAKEEKQKNTDDILSQLLDQLVESGNVGDTQGSEDGVDNAILQILNQMSSKEVLYQPMKEMHAEFTQWLQDHSEDEEHTDKIDIYKKQYHLVGQIIAVFENDSYTNETNREQITNLLDELEQLGDSPVSKGFNNANENNELDDFAKMLEIDGDDKNLGNLDKELQDTCKQQ</sequence>
<gene>
    <name evidence="2" type="ORF">HG537_0E01720</name>
</gene>
<dbReference type="Proteomes" id="UP000510647">
    <property type="component" value="Chromosome 5"/>
</dbReference>
<protein>
    <recommendedName>
        <fullName evidence="4">Pex19-domain-containing protein</fullName>
    </recommendedName>
</protein>
<dbReference type="AlphaFoldDB" id="A0A7H9HVN0"/>
<evidence type="ECO:0008006" key="4">
    <source>
        <dbReference type="Google" id="ProtNLM"/>
    </source>
</evidence>
<evidence type="ECO:0000313" key="3">
    <source>
        <dbReference type="Proteomes" id="UP000510647"/>
    </source>
</evidence>
<evidence type="ECO:0000313" key="2">
    <source>
        <dbReference type="EMBL" id="QLQ80817.1"/>
    </source>
</evidence>
<dbReference type="EMBL" id="CP059271">
    <property type="protein sequence ID" value="QLQ80817.1"/>
    <property type="molecule type" value="Genomic_DNA"/>
</dbReference>
<dbReference type="GO" id="GO:0005778">
    <property type="term" value="C:peroxisomal membrane"/>
    <property type="evidence" value="ECO:0007669"/>
    <property type="project" value="TreeGrafter"/>
</dbReference>
<dbReference type="InterPro" id="IPR038322">
    <property type="entry name" value="Pex19_C_sf"/>
</dbReference>
<evidence type="ECO:0000256" key="1">
    <source>
        <dbReference type="SAM" id="MobiDB-lite"/>
    </source>
</evidence>
<dbReference type="Gene3D" id="1.20.120.900">
    <property type="entry name" value="Pex19, mPTS binding domain"/>
    <property type="match status" value="1"/>
</dbReference>